<keyword evidence="3" id="KW-0966">Cell projection</keyword>
<dbReference type="PANTHER" id="PTHR37533">
    <property type="entry name" value="FLAGELLAR HOOK-LENGTH CONTROL PROTEIN"/>
    <property type="match status" value="1"/>
</dbReference>
<dbReference type="Pfam" id="PF02120">
    <property type="entry name" value="Flg_hook"/>
    <property type="match status" value="1"/>
</dbReference>
<dbReference type="KEGG" id="cber:B5D82_01635"/>
<feature type="domain" description="Flagellar hook-length control protein-like C-terminal" evidence="2">
    <location>
        <begin position="626"/>
        <end position="708"/>
    </location>
</feature>
<name>A0A222G4S1_9GAMM</name>
<protein>
    <submittedName>
        <fullName evidence="3">Flagellar hook-length control protein FliK</fullName>
    </submittedName>
</protein>
<sequence length="752" mass="80655">MSQVNFLSADVGQTPDKQGAKGDASIKNQAKTQSFSDAMEQHYPSKTVAESDNKNKQGGNLTSKAADQQQQSISKDGALKQVKENQADDAHTLPLPANDESLSAKNENSQNSSMPFPIDNESPLATDKTVNDDVDTLPLPIDDKSLVTSPKESDGFIVPITVAANGEQLITSNKSKDSEHTLPVPLPVSPSEAKIRVIEKAGGAFNGDPKAPNNQSNLYIGSQTQTVNNTVSNVEKDDAVDLLKMLQGSQQLLTKSAVENTRIEQQGKHTAPVDEALLANNKNVALSEQPKKLTAEQNDLVKSMKGEQVQVLAKANVSQQAQLLAGSQTAAANTAGNLVEKVANNTVKSSTESVTETIVTSNAKQITSSAENANTLASKQGIVNDVDLIAEQARTQALAQEATSAINKNQDATLVTRQETRQETSNRELQSSTADKDSVLDSVQAKKVAAPELIAEQNTAHKGIIASESHEAKVQTAELKQANVADFKRAIDNEPAQTRTINQSTAAVISASTAESKVDVNQKPAENEAVDKLASVKGDEKLSKAESDKLAPQVDKITSAFNQTLDAMATKPMASSAELAAQQAQNFESTINHLTTTTVQTQKSITAMNTETIAIYRKDFADAVKDKVMVMINQKIQQVDIQLDPPEMGNIHVRVNLQNEQAAVQFVVQNQQAKEALEQNMGKLRDMLAESGVDVGDANIEQRQAKEQNGNDFEQHDNNGKNGESTEDNVSANDNSMHNVVKASSTGVDYYA</sequence>
<dbReference type="RefSeq" id="WP_081148695.1">
    <property type="nucleotide sequence ID" value="NZ_CP020465.1"/>
</dbReference>
<dbReference type="Proteomes" id="UP000202259">
    <property type="component" value="Chromosome"/>
</dbReference>
<evidence type="ECO:0000313" key="4">
    <source>
        <dbReference type="Proteomes" id="UP000202259"/>
    </source>
</evidence>
<accession>A0A222G4S1</accession>
<dbReference type="CDD" id="cd17470">
    <property type="entry name" value="T3SS_Flik_C"/>
    <property type="match status" value="1"/>
</dbReference>
<evidence type="ECO:0000259" key="2">
    <source>
        <dbReference type="Pfam" id="PF02120"/>
    </source>
</evidence>
<dbReference type="InterPro" id="IPR021136">
    <property type="entry name" value="Flagellar_hook_control-like_C"/>
</dbReference>
<dbReference type="InterPro" id="IPR038610">
    <property type="entry name" value="FliK-like_C_sf"/>
</dbReference>
<dbReference type="EMBL" id="CP020465">
    <property type="protein sequence ID" value="ASP46593.1"/>
    <property type="molecule type" value="Genomic_DNA"/>
</dbReference>
<keyword evidence="3" id="KW-0282">Flagellum</keyword>
<keyword evidence="4" id="KW-1185">Reference proteome</keyword>
<keyword evidence="3" id="KW-0969">Cilium</keyword>
<reference evidence="3 4" key="1">
    <citation type="submission" date="2017-08" db="EMBL/GenBank/DDBJ databases">
        <title>Complete genome of Colwellia sp. NB097-1, a psychrophile bacterium ioslated from Bering Sea.</title>
        <authorList>
            <person name="Chen X."/>
        </authorList>
    </citation>
    <scope>NUCLEOTIDE SEQUENCE [LARGE SCALE GENOMIC DNA]</scope>
    <source>
        <strain evidence="3 4">NB097-1</strain>
    </source>
</reference>
<dbReference type="AlphaFoldDB" id="A0A222G4S1"/>
<feature type="compositionally biased region" description="Polar residues" evidence="1">
    <location>
        <begin position="26"/>
        <end position="36"/>
    </location>
</feature>
<evidence type="ECO:0000256" key="1">
    <source>
        <dbReference type="SAM" id="MobiDB-lite"/>
    </source>
</evidence>
<feature type="region of interest" description="Disordered" evidence="1">
    <location>
        <begin position="705"/>
        <end position="752"/>
    </location>
</feature>
<organism evidence="3 4">
    <name type="scientific">Cognaticolwellia beringensis</name>
    <dbReference type="NCBI Taxonomy" id="1967665"/>
    <lineage>
        <taxon>Bacteria</taxon>
        <taxon>Pseudomonadati</taxon>
        <taxon>Pseudomonadota</taxon>
        <taxon>Gammaproteobacteria</taxon>
        <taxon>Alteromonadales</taxon>
        <taxon>Colwelliaceae</taxon>
        <taxon>Cognaticolwellia</taxon>
    </lineage>
</organism>
<proteinExistence type="predicted"/>
<feature type="compositionally biased region" description="Polar residues" evidence="1">
    <location>
        <begin position="100"/>
        <end position="114"/>
    </location>
</feature>
<feature type="compositionally biased region" description="Basic and acidic residues" evidence="1">
    <location>
        <begin position="77"/>
        <end position="91"/>
    </location>
</feature>
<evidence type="ECO:0000313" key="3">
    <source>
        <dbReference type="EMBL" id="ASP46593.1"/>
    </source>
</evidence>
<feature type="region of interest" description="Disordered" evidence="1">
    <location>
        <begin position="1"/>
        <end position="129"/>
    </location>
</feature>
<gene>
    <name evidence="3" type="ORF">B5D82_01635</name>
</gene>
<dbReference type="Gene3D" id="3.30.750.140">
    <property type="match status" value="1"/>
</dbReference>
<feature type="region of interest" description="Disordered" evidence="1">
    <location>
        <begin position="417"/>
        <end position="438"/>
    </location>
</feature>
<feature type="compositionally biased region" description="Polar residues" evidence="1">
    <location>
        <begin position="56"/>
        <end position="74"/>
    </location>
</feature>
<dbReference type="InterPro" id="IPR052563">
    <property type="entry name" value="FliK"/>
</dbReference>
<feature type="compositionally biased region" description="Polar residues" evidence="1">
    <location>
        <begin position="720"/>
        <end position="752"/>
    </location>
</feature>
<dbReference type="OrthoDB" id="1792985at2"/>
<dbReference type="PANTHER" id="PTHR37533:SF2">
    <property type="entry name" value="FLAGELLAR HOOK-LENGTH CONTROL PROTEIN"/>
    <property type="match status" value="1"/>
</dbReference>